<reference evidence="10 11" key="1">
    <citation type="submission" date="2017-11" db="EMBL/GenBank/DDBJ databases">
        <authorList>
            <person name="Founou R.C."/>
            <person name="Founou L."/>
            <person name="Allam M."/>
            <person name="Ismail A."/>
            <person name="Essack S.Y."/>
        </authorList>
    </citation>
    <scope>NUCLEOTIDE SEQUENCE [LARGE SCALE GENOMIC DNA]</scope>
    <source>
        <strain evidence="10 11">G811N2B1</strain>
    </source>
</reference>
<feature type="region of interest" description="Disordered" evidence="7">
    <location>
        <begin position="1174"/>
        <end position="1202"/>
    </location>
</feature>
<feature type="compositionally biased region" description="Basic and acidic residues" evidence="7">
    <location>
        <begin position="140"/>
        <end position="151"/>
    </location>
</feature>
<evidence type="ECO:0000256" key="2">
    <source>
        <dbReference type="ARBA" id="ARBA00022512"/>
    </source>
</evidence>
<feature type="compositionally biased region" description="Basic and acidic residues" evidence="7">
    <location>
        <begin position="1418"/>
        <end position="1439"/>
    </location>
</feature>
<evidence type="ECO:0000256" key="6">
    <source>
        <dbReference type="SAM" id="Coils"/>
    </source>
</evidence>
<gene>
    <name evidence="10" type="ORF">CV019_15180</name>
</gene>
<evidence type="ECO:0000256" key="5">
    <source>
        <dbReference type="ARBA" id="ARBA00023088"/>
    </source>
</evidence>
<protein>
    <submittedName>
        <fullName evidence="10">YSIRK signal domain/LPXTG anchor domain surface protein</fullName>
    </submittedName>
</protein>
<dbReference type="EMBL" id="PGWX01000625">
    <property type="protein sequence ID" value="PPJ68641.1"/>
    <property type="molecule type" value="Genomic_DNA"/>
</dbReference>
<keyword evidence="3" id="KW-0964">Secreted</keyword>
<name>A0A7Z1MX65_STAHA</name>
<evidence type="ECO:0000313" key="11">
    <source>
        <dbReference type="Proteomes" id="UP000238153"/>
    </source>
</evidence>
<feature type="compositionally biased region" description="Basic and acidic residues" evidence="7">
    <location>
        <begin position="1865"/>
        <end position="1902"/>
    </location>
</feature>
<feature type="compositionally biased region" description="Basic and acidic residues" evidence="7">
    <location>
        <begin position="1725"/>
        <end position="1742"/>
    </location>
</feature>
<feature type="region of interest" description="Disordered" evidence="7">
    <location>
        <begin position="1514"/>
        <end position="1534"/>
    </location>
</feature>
<evidence type="ECO:0000256" key="8">
    <source>
        <dbReference type="SAM" id="SignalP"/>
    </source>
</evidence>
<dbReference type="Proteomes" id="UP000238153">
    <property type="component" value="Unassembled WGS sequence"/>
</dbReference>
<feature type="compositionally biased region" description="Polar residues" evidence="7">
    <location>
        <begin position="1518"/>
        <end position="1534"/>
    </location>
</feature>
<feature type="compositionally biased region" description="Basic and acidic residues" evidence="7">
    <location>
        <begin position="1341"/>
        <end position="1352"/>
    </location>
</feature>
<dbReference type="RefSeq" id="WP_011275466.1">
    <property type="nucleotide sequence ID" value="NZ_CAJCFW010000012.1"/>
</dbReference>
<feature type="signal peptide" evidence="8">
    <location>
        <begin position="1"/>
        <end position="35"/>
    </location>
</feature>
<evidence type="ECO:0000256" key="4">
    <source>
        <dbReference type="ARBA" id="ARBA00022729"/>
    </source>
</evidence>
<feature type="compositionally biased region" description="Polar residues" evidence="7">
    <location>
        <begin position="1592"/>
        <end position="1602"/>
    </location>
</feature>
<keyword evidence="6" id="KW-0175">Coiled coil</keyword>
<dbReference type="InterPro" id="IPR011439">
    <property type="entry name" value="DUF1542"/>
</dbReference>
<keyword evidence="2" id="KW-0134">Cell wall</keyword>
<feature type="region of interest" description="Disordered" evidence="7">
    <location>
        <begin position="2082"/>
        <end position="2131"/>
    </location>
</feature>
<dbReference type="NCBIfam" id="TIGR01168">
    <property type="entry name" value="YSIRK_signal"/>
    <property type="match status" value="1"/>
</dbReference>
<dbReference type="InterPro" id="IPR026359">
    <property type="entry name" value="SasC/FmtB_aggreg_dom"/>
</dbReference>
<dbReference type="Pfam" id="PF04650">
    <property type="entry name" value="YSIRK_signal"/>
    <property type="match status" value="1"/>
</dbReference>
<keyword evidence="4 8" id="KW-0732">Signal</keyword>
<feature type="region of interest" description="Disordered" evidence="7">
    <location>
        <begin position="1790"/>
        <end position="1848"/>
    </location>
</feature>
<feature type="region of interest" description="Disordered" evidence="7">
    <location>
        <begin position="37"/>
        <end position="180"/>
    </location>
</feature>
<dbReference type="InterPro" id="IPR005877">
    <property type="entry name" value="YSIRK_signal_dom"/>
</dbReference>
<dbReference type="InterPro" id="IPR019931">
    <property type="entry name" value="LPXTG_anchor"/>
</dbReference>
<evidence type="ECO:0000256" key="1">
    <source>
        <dbReference type="ARBA" id="ARBA00004168"/>
    </source>
</evidence>
<feature type="compositionally biased region" description="Basic and acidic residues" evidence="7">
    <location>
        <begin position="1638"/>
        <end position="1665"/>
    </location>
</feature>
<sequence length="2156" mass="231995">MNLFKKQKFSIRKFTVGTFSTVIATLSFITHTGHAAELDEQSQSAQQKVTETSGTDDTNQKSTAPDNASSQVESKEDTSYPSSKVETKADNNPAPKQNSVDDTSAKSSKSETLSNNKNSNKDLAETKSEANNVDTNQPSTEEKTLSNEKSIKAKHKRVKRDANDTSSNPQTQPDPMAINETNSGQIVNGNFTDTSNGAEIPTAATESAMDAASTIPGWQVVNSQQTQIPLVWGPKVLPSYTYVTFDKTNNKIGAVLSKYSDNLSYGRPDNNVGPIYQDIDVTPGSELQFHFIGTSMGNISGFNSARLFVYDANNPSTLLYKGTPKTSSQPFGIFKGVFNVPDNISRIRVQFESLVNVSHDTYSGHRLLKGPNNFGGGVVADVSVNTGAYLKVSPAQTEYQANSTSATSPNVNAKLNFSIENKGHSSSNKTQYKVVLPEGATFVTAENATGSFNEDTRELTLSINPIDAGTTRDVSYTVSLPTSVPIKKDFNANLIYQTEGINMNRKNGSRDLATQTPGDNNYLRYGGNNEFIIAESDQRQGTTNAPTQSVTVFMYKDAINNKISEIETELAQANQNDYSVEAWNNLQTALTNAKVVKNETDATPITDRKNQAEINNLLLNLEKAKAKFDVDKAAKARENVINSNTEATTEEKQVALTKLQNKYNEKKGEIDNLTSSSDIAPLKESSIAQINSINVRATKKAAAKQAIEAALTDRKVFIDSHYDATQEEKDVAMAKATEEANKAKALIDQATSNNDVDQAQTNGINIINSIDADVIKKANAKKAIEQAAEAKKALINQNSDATQEEKDAAIQRVTDEVRNADRLIDQSTNNDGVDEVQAHSISSINNIQPEIVKKSDAKQAIDTAVLNQKSLVNNNNEATQEEKDVALAKIDEAAKQAKAATDAATTNNAVDEATNNNTTIISGILPDTVKKAAARKAIDDAATAKKEAINNTSDATQEEKDAAIAKVDAAVTAAKQAITQATTNDNVDQEQNSGTSTITGIQPEVTKKAAARKAIDDEVVAKKAAIDTVADATDEEKQAAKDKVDAEATKAKAAIDQATTNNDVEQAKSSGVTTIEGIQPDTIKKSSAKQAIDDSANAKKAAIDNNSDATQEEKDVAKAKVDVEAAKAKTAIDQATTNDGVDQTRDLGNNSISVIQPDIVKKAAARKAIDDAATAKKQEIDQHPTATQEEKDAAKAKVDAEVQKAKDAITQANSNNDVDQVQNSETATIAGIQVDAVKKANAKQAIDDAAAKKNEIDQHPTATQEEKDAAKAKVDEEVAKAKRAIDSSTTNDAVDQAKDSGVTTINNIQPESIEKIKAKQAIDDTVTAKKNAIDQDGTTTQEEKDAAKAKVDEEATKAKQLIDQASTNDAVHETRDNEITAINKIQPEAIKKAESKQAIDDAATAKKAAIDQVSDATQEEKDAAKAKVDEEVTKAKSAIDKANTNNDVDQAKTNGTTIISSIEPEAIKKAEAKQAIDVAVSAKKQEIDNNENAIQEEKDAAKTKVDEEATKAKAAIDQASTNNGVDQAKTSGETTISSIQPEVVKKAEAKQAIDDAVTAKKAEIDQNQEATKEEKDAAKAKVDEEATKAKNNIDQSTTNNDVDQAKTDGASAITKIQPDVVKKSEAKRAIDDEVIAKKAEIDQNQEATKEEKDAAKAKVDEEATKAKQSIDNATTNEAVDQAKTQGVTTITAIQPDTIKKAEAKRAIDEVAKAKKQEIDNNTNATKEEKDVAKSKVDEEVTKAKSAIDQATTNDQVDQGNNNGHTAIAPIQPETIKKPEAKQAIDEVAKAKKDLIDQTPNATKEEKDAAKSKVDEEVTKEKKEIDQASTNSDVDQVKDKGTNGINSVVVEVVKKDAAKKAIDELVKAKKSEIDNNHNATREEKDSAKSKVDEEAKKAKDNIDKGATNNDVDQAKNSSSNIIKKIQPDTTKKTVVKQTLLDQAKAKKAEIDKDNKATKEEKDAAKAEVDKIIDKANKAIDNANSNDDVDKVQVTFTSKLKEVKVKIVKKPKAQETILNVARKQKAKIDALVGLTDEQKNKAKNMIDEIVKNALEKLDNDINNNDVDSITNKAIEEIEKVNPEVSKGKKALASGNNNDGYRNNNSSDNYNTSSGNNKDSIKLPSTGKEGQNQSPLAGLALISGLFLFLKNRKRNKENS</sequence>
<feature type="compositionally biased region" description="Low complexity" evidence="7">
    <location>
        <begin position="2091"/>
        <end position="2114"/>
    </location>
</feature>
<feature type="region of interest" description="Disordered" evidence="7">
    <location>
        <begin position="1638"/>
        <end position="1677"/>
    </location>
</feature>
<dbReference type="Gene3D" id="1.20.1270.90">
    <property type="entry name" value="AF1782-like"/>
    <property type="match status" value="1"/>
</dbReference>
<dbReference type="Pfam" id="PF07564">
    <property type="entry name" value="DUF1542"/>
    <property type="match status" value="19"/>
</dbReference>
<evidence type="ECO:0000256" key="3">
    <source>
        <dbReference type="ARBA" id="ARBA00022525"/>
    </source>
</evidence>
<feature type="coiled-coil region" evidence="6">
    <location>
        <begin position="777"/>
        <end position="830"/>
    </location>
</feature>
<feature type="compositionally biased region" description="Basic and acidic residues" evidence="7">
    <location>
        <begin position="1564"/>
        <end position="1588"/>
    </location>
</feature>
<feature type="region of interest" description="Disordered" evidence="7">
    <location>
        <begin position="1718"/>
        <end position="1776"/>
    </location>
</feature>
<feature type="compositionally biased region" description="Basic and acidic residues" evidence="7">
    <location>
        <begin position="119"/>
        <end position="128"/>
    </location>
</feature>
<proteinExistence type="predicted"/>
<feature type="compositionally biased region" description="Polar residues" evidence="7">
    <location>
        <begin position="94"/>
        <end position="118"/>
    </location>
</feature>
<comment type="caution">
    <text evidence="10">The sequence shown here is derived from an EMBL/GenBank/DDBJ whole genome shotgun (WGS) entry which is preliminary data.</text>
</comment>
<feature type="compositionally biased region" description="Basic and acidic residues" evidence="7">
    <location>
        <begin position="1802"/>
        <end position="1825"/>
    </location>
</feature>
<evidence type="ECO:0000313" key="10">
    <source>
        <dbReference type="EMBL" id="PPJ68641.1"/>
    </source>
</evidence>
<feature type="domain" description="Gram-positive cocci surface proteins LPxTG" evidence="9">
    <location>
        <begin position="2120"/>
        <end position="2156"/>
    </location>
</feature>
<dbReference type="OMA" id="CAEEEHE"/>
<dbReference type="PROSITE" id="PS50847">
    <property type="entry name" value="GRAM_POS_ANCHORING"/>
    <property type="match status" value="1"/>
</dbReference>
<feature type="region of interest" description="Disordered" evidence="7">
    <location>
        <begin position="1865"/>
        <end position="1935"/>
    </location>
</feature>
<feature type="compositionally biased region" description="Polar residues" evidence="7">
    <location>
        <begin position="164"/>
        <end position="180"/>
    </location>
</feature>
<feature type="chain" id="PRO_5030713759" evidence="8">
    <location>
        <begin position="36"/>
        <end position="2156"/>
    </location>
</feature>
<feature type="compositionally biased region" description="Polar residues" evidence="7">
    <location>
        <begin position="41"/>
        <end position="72"/>
    </location>
</feature>
<comment type="subcellular location">
    <subcellularLocation>
        <location evidence="1">Secreted</location>
        <location evidence="1">Cell wall</location>
        <topology evidence="1">Peptidoglycan-anchor</topology>
    </subcellularLocation>
</comment>
<keyword evidence="5" id="KW-0572">Peptidoglycan-anchor</keyword>
<accession>A0A7Z1MX65</accession>
<dbReference type="NCBIfam" id="TIGR04263">
    <property type="entry name" value="SasC_Mrp_aggreg"/>
    <property type="match status" value="1"/>
</dbReference>
<feature type="compositionally biased region" description="Polar residues" evidence="7">
    <location>
        <begin position="129"/>
        <end position="139"/>
    </location>
</feature>
<organism evidence="10 11">
    <name type="scientific">Staphylococcus haemolyticus</name>
    <dbReference type="NCBI Taxonomy" id="1283"/>
    <lineage>
        <taxon>Bacteria</taxon>
        <taxon>Bacillati</taxon>
        <taxon>Bacillota</taxon>
        <taxon>Bacilli</taxon>
        <taxon>Bacillales</taxon>
        <taxon>Staphylococcaceae</taxon>
        <taxon>Staphylococcus</taxon>
    </lineage>
</organism>
<feature type="region of interest" description="Disordered" evidence="7">
    <location>
        <begin position="1564"/>
        <end position="1611"/>
    </location>
</feature>
<feature type="compositionally biased region" description="Polar residues" evidence="7">
    <location>
        <begin position="1905"/>
        <end position="1920"/>
    </location>
</feature>
<feature type="region of interest" description="Disordered" evidence="7">
    <location>
        <begin position="1331"/>
        <end position="1352"/>
    </location>
</feature>
<evidence type="ECO:0000256" key="7">
    <source>
        <dbReference type="SAM" id="MobiDB-lite"/>
    </source>
</evidence>
<dbReference type="NCBIfam" id="TIGR01167">
    <property type="entry name" value="LPXTG_anchor"/>
    <property type="match status" value="1"/>
</dbReference>
<evidence type="ECO:0000259" key="9">
    <source>
        <dbReference type="PROSITE" id="PS50847"/>
    </source>
</evidence>
<feature type="region of interest" description="Disordered" evidence="7">
    <location>
        <begin position="1407"/>
        <end position="1441"/>
    </location>
</feature>
<dbReference type="Pfam" id="PF00746">
    <property type="entry name" value="Gram_pos_anchor"/>
    <property type="match status" value="1"/>
</dbReference>
<feature type="region of interest" description="Disordered" evidence="7">
    <location>
        <begin position="1250"/>
        <end position="1275"/>
    </location>
</feature>
<feature type="coiled-coil region" evidence="6">
    <location>
        <begin position="1939"/>
        <end position="1984"/>
    </location>
</feature>
<feature type="compositionally biased region" description="Polar residues" evidence="7">
    <location>
        <begin position="1748"/>
        <end position="1764"/>
    </location>
</feature>